<keyword evidence="4" id="KW-1185">Reference proteome</keyword>
<dbReference type="Gene3D" id="3.10.290.10">
    <property type="entry name" value="RNA-binding S4 domain"/>
    <property type="match status" value="1"/>
</dbReference>
<dbReference type="CDD" id="cd00165">
    <property type="entry name" value="S4"/>
    <property type="match status" value="1"/>
</dbReference>
<dbReference type="GO" id="GO:0003723">
    <property type="term" value="F:RNA binding"/>
    <property type="evidence" value="ECO:0007669"/>
    <property type="project" value="UniProtKB-KW"/>
</dbReference>
<dbReference type="RefSeq" id="WP_136005502.1">
    <property type="nucleotide sequence ID" value="NZ_SRYR01000001.1"/>
</dbReference>
<dbReference type="PROSITE" id="PS50889">
    <property type="entry name" value="S4"/>
    <property type="match status" value="1"/>
</dbReference>
<keyword evidence="1" id="KW-0694">RNA-binding</keyword>
<dbReference type="SUPFAM" id="SSF55174">
    <property type="entry name" value="Alpha-L RNA-binding motif"/>
    <property type="match status" value="1"/>
</dbReference>
<dbReference type="InterPro" id="IPR002942">
    <property type="entry name" value="S4_RNA-bd"/>
</dbReference>
<gene>
    <name evidence="3" type="ORF">E5347_06025</name>
</gene>
<dbReference type="OrthoDB" id="9812787at2"/>
<dbReference type="InterPro" id="IPR012677">
    <property type="entry name" value="Nucleotide-bd_a/b_plait_sf"/>
</dbReference>
<evidence type="ECO:0000256" key="1">
    <source>
        <dbReference type="PROSITE-ProRule" id="PRU00182"/>
    </source>
</evidence>
<dbReference type="Gene3D" id="3.30.70.330">
    <property type="match status" value="1"/>
</dbReference>
<evidence type="ECO:0000259" key="2">
    <source>
        <dbReference type="SMART" id="SM00363"/>
    </source>
</evidence>
<dbReference type="InterPro" id="IPR040591">
    <property type="entry name" value="RqcP2_RBD"/>
</dbReference>
<feature type="domain" description="RNA-binding S4" evidence="2">
    <location>
        <begin position="180"/>
        <end position="240"/>
    </location>
</feature>
<protein>
    <submittedName>
        <fullName evidence="3">RNA-binding protein</fullName>
    </submittedName>
</protein>
<proteinExistence type="predicted"/>
<evidence type="ECO:0000313" key="4">
    <source>
        <dbReference type="Proteomes" id="UP000306888"/>
    </source>
</evidence>
<dbReference type="InterPro" id="IPR036986">
    <property type="entry name" value="S4_RNA-bd_sf"/>
</dbReference>
<comment type="caution">
    <text evidence="3">The sequence shown here is derived from an EMBL/GenBank/DDBJ whole genome shotgun (WGS) entry which is preliminary data.</text>
</comment>
<organism evidence="3 4">
    <name type="scientific">Clostridium sartagoforme</name>
    <dbReference type="NCBI Taxonomy" id="84031"/>
    <lineage>
        <taxon>Bacteria</taxon>
        <taxon>Bacillati</taxon>
        <taxon>Bacillota</taxon>
        <taxon>Clostridia</taxon>
        <taxon>Eubacteriales</taxon>
        <taxon>Clostridiaceae</taxon>
        <taxon>Clostridium</taxon>
    </lineage>
</organism>
<sequence>MLSKEKLLNIFTDEDIIDATKIYEKYKLAYEKDIPVFSNAFYPPNIWSYFEKNLNSNSFLVESNGLFPEAERRVISFNNNYKIEFPIDIIKIMNKSNFSKLKHKDFLGGILSLGIERNKIGDIVVKENAAYLPVINEISNYILSNLSYIGKSPVEVTLLTDMEDMPEVDFEEFVINVASLRIDSIVAKLCNFSRSKAIEIIDSGKVLIDYVKAKDKSQEIIKGTRITVRGSGKFLVGDIIGETRSGKQKVRIKKYI</sequence>
<evidence type="ECO:0000313" key="3">
    <source>
        <dbReference type="EMBL" id="TGY44367.1"/>
    </source>
</evidence>
<dbReference type="Proteomes" id="UP000306888">
    <property type="component" value="Unassembled WGS sequence"/>
</dbReference>
<name>A0A4S2DPM0_9CLOT</name>
<dbReference type="Pfam" id="PF17774">
    <property type="entry name" value="YlmH_RBD"/>
    <property type="match status" value="1"/>
</dbReference>
<dbReference type="AlphaFoldDB" id="A0A4S2DPM0"/>
<reference evidence="3 4" key="1">
    <citation type="submission" date="2019-04" db="EMBL/GenBank/DDBJ databases">
        <title>Microbes associate with the intestines of laboratory mice.</title>
        <authorList>
            <person name="Navarre W."/>
            <person name="Wong E."/>
            <person name="Huang K."/>
            <person name="Tropini C."/>
            <person name="Ng K."/>
            <person name="Yu B."/>
        </authorList>
    </citation>
    <scope>NUCLEOTIDE SEQUENCE [LARGE SCALE GENOMIC DNA]</scope>
    <source>
        <strain evidence="3 4">NM50_B9-20</strain>
    </source>
</reference>
<dbReference type="Pfam" id="PF01479">
    <property type="entry name" value="S4"/>
    <property type="match status" value="1"/>
</dbReference>
<dbReference type="SMART" id="SM00363">
    <property type="entry name" value="S4"/>
    <property type="match status" value="1"/>
</dbReference>
<accession>A0A4S2DPM0</accession>
<dbReference type="EMBL" id="SRYR01000001">
    <property type="protein sequence ID" value="TGY44367.1"/>
    <property type="molecule type" value="Genomic_DNA"/>
</dbReference>